<reference evidence="1" key="1">
    <citation type="submission" date="2021-03" db="EMBL/GenBank/DDBJ databases">
        <authorList>
            <person name="Tagirdzhanova G."/>
        </authorList>
    </citation>
    <scope>NUCLEOTIDE SEQUENCE</scope>
</reference>
<keyword evidence="2" id="KW-1185">Reference proteome</keyword>
<name>A0A8H3J109_9LECA</name>
<evidence type="ECO:0000313" key="2">
    <source>
        <dbReference type="Proteomes" id="UP000664203"/>
    </source>
</evidence>
<proteinExistence type="predicted"/>
<dbReference type="AlphaFoldDB" id="A0A8H3J109"/>
<gene>
    <name evidence="1" type="ORF">ALECFALPRED_007829</name>
</gene>
<evidence type="ECO:0000313" key="1">
    <source>
        <dbReference type="EMBL" id="CAF9938725.1"/>
    </source>
</evidence>
<organism evidence="1 2">
    <name type="scientific">Alectoria fallacina</name>
    <dbReference type="NCBI Taxonomy" id="1903189"/>
    <lineage>
        <taxon>Eukaryota</taxon>
        <taxon>Fungi</taxon>
        <taxon>Dikarya</taxon>
        <taxon>Ascomycota</taxon>
        <taxon>Pezizomycotina</taxon>
        <taxon>Lecanoromycetes</taxon>
        <taxon>OSLEUM clade</taxon>
        <taxon>Lecanoromycetidae</taxon>
        <taxon>Lecanorales</taxon>
        <taxon>Lecanorineae</taxon>
        <taxon>Parmeliaceae</taxon>
        <taxon>Alectoria</taxon>
    </lineage>
</organism>
<dbReference type="EMBL" id="CAJPDR010000523">
    <property type="protein sequence ID" value="CAF9938725.1"/>
    <property type="molecule type" value="Genomic_DNA"/>
</dbReference>
<feature type="non-terminal residue" evidence="1">
    <location>
        <position position="1"/>
    </location>
</feature>
<accession>A0A8H3J109</accession>
<sequence>VPLPTVANFIAHLKPATDPAEDPYRRRRLSASVVVVDGEEEYEIEKLLRKRTIKRERE</sequence>
<comment type="caution">
    <text evidence="1">The sequence shown here is derived from an EMBL/GenBank/DDBJ whole genome shotgun (WGS) entry which is preliminary data.</text>
</comment>
<protein>
    <submittedName>
        <fullName evidence="1">Uncharacterized protein</fullName>
    </submittedName>
</protein>
<dbReference type="Proteomes" id="UP000664203">
    <property type="component" value="Unassembled WGS sequence"/>
</dbReference>